<comment type="caution">
    <text evidence="1">The sequence shown here is derived from an EMBL/GenBank/DDBJ whole genome shotgun (WGS) entry which is preliminary data.</text>
</comment>
<reference evidence="1 2" key="1">
    <citation type="submission" date="2024-09" db="EMBL/GenBank/DDBJ databases">
        <authorList>
            <person name="Sun Q."/>
            <person name="Mori K."/>
        </authorList>
    </citation>
    <scope>NUCLEOTIDE SEQUENCE [LARGE SCALE GENOMIC DNA]</scope>
    <source>
        <strain evidence="1 2">TBRC 1432</strain>
    </source>
</reference>
<dbReference type="Pfam" id="PF24681">
    <property type="entry name" value="Kelch_KLHDC2_KLHL20_DRC7"/>
    <property type="match status" value="1"/>
</dbReference>
<dbReference type="InterPro" id="IPR006652">
    <property type="entry name" value="Kelch_1"/>
</dbReference>
<keyword evidence="2" id="KW-1185">Reference proteome</keyword>
<dbReference type="SMART" id="SM00612">
    <property type="entry name" value="Kelch"/>
    <property type="match status" value="5"/>
</dbReference>
<dbReference type="SUPFAM" id="SSF117281">
    <property type="entry name" value="Kelch motif"/>
    <property type="match status" value="1"/>
</dbReference>
<dbReference type="RefSeq" id="WP_273940938.1">
    <property type="nucleotide sequence ID" value="NZ_CP097263.1"/>
</dbReference>
<accession>A0ABV6MQP8</accession>
<organism evidence="1 2">
    <name type="scientific">Kutzneria chonburiensis</name>
    <dbReference type="NCBI Taxonomy" id="1483604"/>
    <lineage>
        <taxon>Bacteria</taxon>
        <taxon>Bacillati</taxon>
        <taxon>Actinomycetota</taxon>
        <taxon>Actinomycetes</taxon>
        <taxon>Pseudonocardiales</taxon>
        <taxon>Pseudonocardiaceae</taxon>
        <taxon>Kutzneria</taxon>
    </lineage>
</organism>
<name>A0ABV6MQP8_9PSEU</name>
<gene>
    <name evidence="1" type="ORF">ACFFH7_13560</name>
</gene>
<dbReference type="InterPro" id="IPR015915">
    <property type="entry name" value="Kelch-typ_b-propeller"/>
</dbReference>
<dbReference type="Proteomes" id="UP001589810">
    <property type="component" value="Unassembled WGS sequence"/>
</dbReference>
<protein>
    <submittedName>
        <fullName evidence="1">Kelch repeat-containing protein</fullName>
    </submittedName>
</protein>
<dbReference type="PANTHER" id="PTHR45632">
    <property type="entry name" value="LD33804P"/>
    <property type="match status" value="1"/>
</dbReference>
<dbReference type="PANTHER" id="PTHR45632:SF5">
    <property type="entry name" value="KELCH-LIKE PROTEIN 22"/>
    <property type="match status" value="1"/>
</dbReference>
<evidence type="ECO:0000313" key="1">
    <source>
        <dbReference type="EMBL" id="MFC0542519.1"/>
    </source>
</evidence>
<dbReference type="Gene3D" id="2.120.10.80">
    <property type="entry name" value="Kelch-type beta propeller"/>
    <property type="match status" value="2"/>
</dbReference>
<sequence>MSEGFDAMTTGNWASAGHLPAAASWRGQHDNAVRLADDTVLVAGGADKSGTPVNSAAHYTPSTKAWQGSTMLGARMLHALTDLDGGDALVTGGLATPNSPGLTTVERYDHTKNTWSQGPALQGGRWGHAAVRLKNKQVLVIGGATVPTGSDTVRALSTVELFDGTKWTTKAPMADARYGHTAVVFDNGQVLVCGGVTATGRGEAQLALCELYDPTNDKWSPAPSMAVARSHHQATLLTPTTVLVTGGAAPQAGGDGTFDPFSRKTAELYTQGGGWQAQATMPAGREFHRAAPLGNGKAVIVGGTDSTRNDTGFPSTLVYDPSAAQPWTTVTGLTAGRWGFAAVALADHSVLVLGGTARSGLAASTPDVDDLLTAAEVFTP</sequence>
<proteinExistence type="predicted"/>
<evidence type="ECO:0000313" key="2">
    <source>
        <dbReference type="Proteomes" id="UP001589810"/>
    </source>
</evidence>
<dbReference type="Pfam" id="PF01344">
    <property type="entry name" value="Kelch_1"/>
    <property type="match status" value="1"/>
</dbReference>
<dbReference type="EMBL" id="JBHLUD010000004">
    <property type="protein sequence ID" value="MFC0542519.1"/>
    <property type="molecule type" value="Genomic_DNA"/>
</dbReference>